<dbReference type="InterPro" id="IPR016171">
    <property type="entry name" value="Vanillyl_alc_oxidase_C-sub2"/>
</dbReference>
<dbReference type="GO" id="GO:0051990">
    <property type="term" value="F:(R)-2-hydroxyglutarate dehydrogenase activity"/>
    <property type="evidence" value="ECO:0007669"/>
    <property type="project" value="UniProtKB-EC"/>
</dbReference>
<dbReference type="InterPro" id="IPR036318">
    <property type="entry name" value="FAD-bd_PCMH-like_sf"/>
</dbReference>
<dbReference type="GeneTree" id="ENSGT00550000075086"/>
<sequence>MAGIFQRTVRLRAAVRHLCPHSTLTCAARLSPADFHSPFLACSSGQFVASTRKLHVEPKSSPAGAPERLPFSKVTDEDLAYFRKILPGRTITDPDLVESSNVDWLKTVKGSSEVLLRPQTTEEVSQILRYCYNRNLAVNPQGGNTGLVGGSVPVYDEIILSTSLMNNILTFDNISGILTCQAGCVLENLSLYLEERDYIMPLDLGAKGSCQIGGNVATNAGGLRLLRYGSLHGTVLGLEVVLADGRVLDCLATLRKDNTGYDLKQLFIGSEGTLGVITAVSILCPRKPKSTNSYLFLLLGCETFEELLKTFQLCRGMLGEILSAFEFLDSECMRLLNTHLKLPNPISDCPFYIVIETSGSDPDHDSQKLDNFLEEAIASTFVTDGTVATEESKIKALWSMRERVTEALTHDGFTYKYDISLPVERIYQLVTDMRQHLGDRAKSVVGYGHVGDGNLHLNITSPAKDPALLAAIEPFVYEWTASCQGSISAEHGLGLKKRNYIYYSKPSQAVALMGNIKAMLDPKGILNPYKTLPDNLK</sequence>
<dbReference type="Gene3D" id="3.30.465.10">
    <property type="match status" value="1"/>
</dbReference>
<dbReference type="Gene3D" id="1.10.45.10">
    <property type="entry name" value="Vanillyl-alcohol Oxidase, Chain A, domain 4"/>
    <property type="match status" value="1"/>
</dbReference>
<dbReference type="FunFam" id="1.10.45.10:FF:000001">
    <property type="entry name" value="D-lactate dehydrogenase mitochondrial"/>
    <property type="match status" value="1"/>
</dbReference>
<dbReference type="SUPFAM" id="SSF55103">
    <property type="entry name" value="FAD-linked oxidases, C-terminal domain"/>
    <property type="match status" value="1"/>
</dbReference>
<dbReference type="InterPro" id="IPR016164">
    <property type="entry name" value="FAD-linked_Oxase-like_C"/>
</dbReference>
<dbReference type="InterPro" id="IPR016167">
    <property type="entry name" value="FAD-bd_PCMH_sub1"/>
</dbReference>
<dbReference type="GO" id="GO:0005739">
    <property type="term" value="C:mitochondrion"/>
    <property type="evidence" value="ECO:0007669"/>
    <property type="project" value="UniProtKB-SubCell"/>
</dbReference>
<reference evidence="16" key="3">
    <citation type="submission" date="2025-09" db="UniProtKB">
        <authorList>
            <consortium name="Ensembl"/>
        </authorList>
    </citation>
    <scope>IDENTIFICATION</scope>
</reference>
<evidence type="ECO:0000256" key="13">
    <source>
        <dbReference type="ARBA" id="ARBA00045410"/>
    </source>
</evidence>
<evidence type="ECO:0000256" key="7">
    <source>
        <dbReference type="ARBA" id="ARBA00022833"/>
    </source>
</evidence>
<evidence type="ECO:0000256" key="12">
    <source>
        <dbReference type="ARBA" id="ARBA00039639"/>
    </source>
</evidence>
<evidence type="ECO:0000313" key="17">
    <source>
        <dbReference type="Proteomes" id="UP001501940"/>
    </source>
</evidence>
<reference evidence="16 17" key="1">
    <citation type="submission" date="2022-01" db="EMBL/GenBank/DDBJ databases">
        <title>A chromosome-scale genome assembly of the false clownfish, Amphiprion ocellaris.</title>
        <authorList>
            <person name="Ryu T."/>
        </authorList>
    </citation>
    <scope>NUCLEOTIDE SEQUENCE [LARGE SCALE GENOMIC DNA]</scope>
</reference>
<organism evidence="16 17">
    <name type="scientific">Amphiprion ocellaris</name>
    <name type="common">Clown anemonefish</name>
    <dbReference type="NCBI Taxonomy" id="80972"/>
    <lineage>
        <taxon>Eukaryota</taxon>
        <taxon>Metazoa</taxon>
        <taxon>Chordata</taxon>
        <taxon>Craniata</taxon>
        <taxon>Vertebrata</taxon>
        <taxon>Euteleostomi</taxon>
        <taxon>Actinopterygii</taxon>
        <taxon>Neopterygii</taxon>
        <taxon>Teleostei</taxon>
        <taxon>Neoteleostei</taxon>
        <taxon>Acanthomorphata</taxon>
        <taxon>Ovalentaria</taxon>
        <taxon>Pomacentridae</taxon>
        <taxon>Amphiprion</taxon>
    </lineage>
</organism>
<keyword evidence="17" id="KW-1185">Reference proteome</keyword>
<keyword evidence="10" id="KW-0496">Mitochondrion</keyword>
<dbReference type="EC" id="1.1.99.39" evidence="11"/>
<dbReference type="Pfam" id="PF01565">
    <property type="entry name" value="FAD_binding_4"/>
    <property type="match status" value="1"/>
</dbReference>
<evidence type="ECO:0000256" key="8">
    <source>
        <dbReference type="ARBA" id="ARBA00022946"/>
    </source>
</evidence>
<evidence type="ECO:0000256" key="9">
    <source>
        <dbReference type="ARBA" id="ARBA00023002"/>
    </source>
</evidence>
<dbReference type="Gene3D" id="3.30.70.2740">
    <property type="match status" value="1"/>
</dbReference>
<dbReference type="SUPFAM" id="SSF56176">
    <property type="entry name" value="FAD-binding/transporter-associated domain-like"/>
    <property type="match status" value="1"/>
</dbReference>
<keyword evidence="6" id="KW-0274">FAD</keyword>
<dbReference type="Gene3D" id="3.30.70.2190">
    <property type="match status" value="1"/>
</dbReference>
<dbReference type="FunFam" id="3.30.465.10:FF:000053">
    <property type="entry name" value="D-lactate dehydrogenase (Cytochrome), putative"/>
    <property type="match status" value="1"/>
</dbReference>
<dbReference type="GO" id="GO:0006108">
    <property type="term" value="P:malate metabolic process"/>
    <property type="evidence" value="ECO:0007669"/>
    <property type="project" value="UniProtKB-ARBA"/>
</dbReference>
<dbReference type="InterPro" id="IPR016169">
    <property type="entry name" value="FAD-bd_PCMH_sub2"/>
</dbReference>
<evidence type="ECO:0000256" key="3">
    <source>
        <dbReference type="ARBA" id="ARBA00008000"/>
    </source>
</evidence>
<dbReference type="InterPro" id="IPR051264">
    <property type="entry name" value="FAD-oxidored/transferase_4"/>
</dbReference>
<keyword evidence="4" id="KW-0285">Flavoprotein</keyword>
<evidence type="ECO:0000259" key="15">
    <source>
        <dbReference type="PROSITE" id="PS51387"/>
    </source>
</evidence>
<proteinExistence type="inferred from homology"/>
<dbReference type="GO" id="GO:0071949">
    <property type="term" value="F:FAD binding"/>
    <property type="evidence" value="ECO:0007669"/>
    <property type="project" value="InterPro"/>
</dbReference>
<evidence type="ECO:0000313" key="16">
    <source>
        <dbReference type="Ensembl" id="ENSAOCP00000076131.1"/>
    </source>
</evidence>
<dbReference type="PANTHER" id="PTHR43716">
    <property type="entry name" value="D-2-HYDROXYGLUTARATE DEHYDROGENASE, MITOCHONDRIAL"/>
    <property type="match status" value="1"/>
</dbReference>
<evidence type="ECO:0000256" key="11">
    <source>
        <dbReference type="ARBA" id="ARBA00039003"/>
    </source>
</evidence>
<keyword evidence="7" id="KW-0862">Zinc</keyword>
<dbReference type="PROSITE" id="PS51387">
    <property type="entry name" value="FAD_PCMH"/>
    <property type="match status" value="1"/>
</dbReference>
<dbReference type="FunFam" id="3.30.70.2740:FF:000002">
    <property type="entry name" value="D-2-hydroxyglutarate dehydrogenase mitochondrial"/>
    <property type="match status" value="1"/>
</dbReference>
<dbReference type="Pfam" id="PF02913">
    <property type="entry name" value="FAD-oxidase_C"/>
    <property type="match status" value="1"/>
</dbReference>
<feature type="domain" description="FAD-binding PCMH-type" evidence="15">
    <location>
        <begin position="108"/>
        <end position="287"/>
    </location>
</feature>
<comment type="similarity">
    <text evidence="3">Belongs to the FAD-binding oxidoreductase/transferase type 4 family.</text>
</comment>
<protein>
    <recommendedName>
        <fullName evidence="12">D-2-hydroxyglutarate dehydrogenase, mitochondrial</fullName>
        <ecNumber evidence="11">1.1.99.39</ecNumber>
    </recommendedName>
</protein>
<comment type="function">
    <text evidence="13">Catalyzes the oxidation of D-2-hydroxyglutarate (D-2-HG) to alpha-ketoglutarate. Also catalyzes the oxidation of other D-2-hydroxyacids, such as D-malate (D-MAL) and D-lactate (D-LAC). Exhibits high activities towards D-2-HG and D-MAL but a very weak activity towards D-LAC.</text>
</comment>
<evidence type="ECO:0000256" key="2">
    <source>
        <dbReference type="ARBA" id="ARBA00004173"/>
    </source>
</evidence>
<comment type="subcellular location">
    <subcellularLocation>
        <location evidence="2">Mitochondrion</location>
    </subcellularLocation>
</comment>
<evidence type="ECO:0000256" key="10">
    <source>
        <dbReference type="ARBA" id="ARBA00023128"/>
    </source>
</evidence>
<gene>
    <name evidence="16" type="primary">D2HGDH</name>
</gene>
<dbReference type="Proteomes" id="UP001501940">
    <property type="component" value="Chromosome 20"/>
</dbReference>
<dbReference type="Ensembl" id="ENSAOCT00000047664.1">
    <property type="protein sequence ID" value="ENSAOCP00000076131.1"/>
    <property type="gene ID" value="ENSAOCG00000021501.2"/>
</dbReference>
<comment type="cofactor">
    <cofactor evidence="1">
        <name>FAD</name>
        <dbReference type="ChEBI" id="CHEBI:57692"/>
    </cofactor>
</comment>
<name>A0AAQ6AHI9_AMPOC</name>
<reference evidence="16" key="2">
    <citation type="submission" date="2025-08" db="UniProtKB">
        <authorList>
            <consortium name="Ensembl"/>
        </authorList>
    </citation>
    <scope>IDENTIFICATION</scope>
</reference>
<comment type="catalytic activity">
    <reaction evidence="14">
        <text>(R)-malate + A = oxaloacetate + AH2</text>
        <dbReference type="Rhea" id="RHEA:67460"/>
        <dbReference type="ChEBI" id="CHEBI:13193"/>
        <dbReference type="ChEBI" id="CHEBI:15588"/>
        <dbReference type="ChEBI" id="CHEBI:16452"/>
        <dbReference type="ChEBI" id="CHEBI:17499"/>
    </reaction>
    <physiologicalReaction direction="left-to-right" evidence="14">
        <dbReference type="Rhea" id="RHEA:67461"/>
    </physiologicalReaction>
</comment>
<evidence type="ECO:0000256" key="4">
    <source>
        <dbReference type="ARBA" id="ARBA00022630"/>
    </source>
</evidence>
<dbReference type="FunFam" id="3.30.43.10:FF:000002">
    <property type="entry name" value="D-2-hydroxyglutarate dehydrogenase, mitochondrial"/>
    <property type="match status" value="1"/>
</dbReference>
<keyword evidence="9" id="KW-0560">Oxidoreductase</keyword>
<dbReference type="Gene3D" id="3.30.43.10">
    <property type="entry name" value="Uridine Diphospho-n-acetylenolpyruvylglucosamine Reductase, domain 2"/>
    <property type="match status" value="1"/>
</dbReference>
<accession>A0AAQ6AHI9</accession>
<dbReference type="InterPro" id="IPR016166">
    <property type="entry name" value="FAD-bd_PCMH"/>
</dbReference>
<dbReference type="FunFam" id="3.30.70.2190:FF:000001">
    <property type="entry name" value="D-2-hydroxyglutarate dehydrogenase mitochondrial"/>
    <property type="match status" value="1"/>
</dbReference>
<dbReference type="PANTHER" id="PTHR43716:SF1">
    <property type="entry name" value="D-2-HYDROXYGLUTARATE DEHYDROGENASE, MITOCHONDRIAL"/>
    <property type="match status" value="1"/>
</dbReference>
<keyword evidence="5" id="KW-0479">Metal-binding</keyword>
<evidence type="ECO:0000256" key="5">
    <source>
        <dbReference type="ARBA" id="ARBA00022723"/>
    </source>
</evidence>
<dbReference type="InterPro" id="IPR006094">
    <property type="entry name" value="Oxid_FAD_bind_N"/>
</dbReference>
<evidence type="ECO:0000256" key="1">
    <source>
        <dbReference type="ARBA" id="ARBA00001974"/>
    </source>
</evidence>
<evidence type="ECO:0000256" key="6">
    <source>
        <dbReference type="ARBA" id="ARBA00022827"/>
    </source>
</evidence>
<keyword evidence="8" id="KW-0809">Transit peptide</keyword>
<dbReference type="AlphaFoldDB" id="A0AAQ6AHI9"/>
<dbReference type="GO" id="GO:0046872">
    <property type="term" value="F:metal ion binding"/>
    <property type="evidence" value="ECO:0007669"/>
    <property type="project" value="UniProtKB-KW"/>
</dbReference>
<evidence type="ECO:0000256" key="14">
    <source>
        <dbReference type="ARBA" id="ARBA00049267"/>
    </source>
</evidence>
<dbReference type="InterPro" id="IPR004113">
    <property type="entry name" value="FAD-bd_oxidored_4_C"/>
</dbReference>